<dbReference type="InterPro" id="IPR011527">
    <property type="entry name" value="ABC1_TM_dom"/>
</dbReference>
<dbReference type="Proteomes" id="UP000800036">
    <property type="component" value="Unassembled WGS sequence"/>
</dbReference>
<dbReference type="CDD" id="cd18583">
    <property type="entry name" value="ABC_6TM_HMT1"/>
    <property type="match status" value="1"/>
</dbReference>
<evidence type="ECO:0000259" key="11">
    <source>
        <dbReference type="PROSITE" id="PS50929"/>
    </source>
</evidence>
<evidence type="ECO:0000256" key="4">
    <source>
        <dbReference type="ARBA" id="ARBA00022741"/>
    </source>
</evidence>
<dbReference type="Pfam" id="PF00005">
    <property type="entry name" value="ABC_tran"/>
    <property type="match status" value="1"/>
</dbReference>
<dbReference type="Pfam" id="PF00664">
    <property type="entry name" value="ABC_membrane"/>
    <property type="match status" value="1"/>
</dbReference>
<dbReference type="Gene3D" id="1.20.1560.10">
    <property type="entry name" value="ABC transporter type 1, transmembrane domain"/>
    <property type="match status" value="1"/>
</dbReference>
<accession>A0A6A5USH9</accession>
<dbReference type="GO" id="GO:0016020">
    <property type="term" value="C:membrane"/>
    <property type="evidence" value="ECO:0007669"/>
    <property type="project" value="UniProtKB-SubCell"/>
</dbReference>
<feature type="transmembrane region" description="Helical" evidence="9">
    <location>
        <begin position="81"/>
        <end position="106"/>
    </location>
</feature>
<feature type="transmembrane region" description="Helical" evidence="9">
    <location>
        <begin position="55"/>
        <end position="75"/>
    </location>
</feature>
<evidence type="ECO:0000256" key="3">
    <source>
        <dbReference type="ARBA" id="ARBA00022692"/>
    </source>
</evidence>
<feature type="domain" description="ABC transporter" evidence="10">
    <location>
        <begin position="487"/>
        <end position="721"/>
    </location>
</feature>
<evidence type="ECO:0000259" key="10">
    <source>
        <dbReference type="PROSITE" id="PS50893"/>
    </source>
</evidence>
<dbReference type="Gene3D" id="3.40.50.300">
    <property type="entry name" value="P-loop containing nucleotide triphosphate hydrolases"/>
    <property type="match status" value="1"/>
</dbReference>
<keyword evidence="6 9" id="KW-1133">Transmembrane helix</keyword>
<keyword evidence="13" id="KW-1185">Reference proteome</keyword>
<name>A0A6A5USH9_9PLEO</name>
<dbReference type="InterPro" id="IPR036640">
    <property type="entry name" value="ABC1_TM_sf"/>
</dbReference>
<evidence type="ECO:0000256" key="5">
    <source>
        <dbReference type="ARBA" id="ARBA00022840"/>
    </source>
</evidence>
<evidence type="ECO:0000256" key="8">
    <source>
        <dbReference type="ARBA" id="ARBA00024363"/>
    </source>
</evidence>
<protein>
    <submittedName>
        <fullName evidence="12">P-loop containing nucleoside triphosphate hydrolase protein</fullName>
    </submittedName>
</protein>
<dbReference type="PROSITE" id="PS50929">
    <property type="entry name" value="ABC_TM1F"/>
    <property type="match status" value="1"/>
</dbReference>
<dbReference type="SUPFAM" id="SSF90123">
    <property type="entry name" value="ABC transporter transmembrane region"/>
    <property type="match status" value="1"/>
</dbReference>
<sequence length="726" mass="80366">MLAIALSYVLEALFYVYQKPAPQHVLLRILSVALVWTALAVCLSRTKSLLWNPYVGVFVLGFLFESIATTVLLATRGYLHTVTLCFSIMRPVITLALSTNGILVILSCRAEQHTDEEAQSLLQRDNADTLQQPQRRLEEPDNWVEYLQGFAIFMPHLLPWHDSKILCSLAIRIIIAILNRGINVAIPRQLGIAIDKLSSGSGKMPWKEIAFWICYLWLDSRAGLDVLDSLAHTCIQNSSYKQITNLAMGHVMDLSFDFHSNKDTGEILKAIDQAGSLNNLAQLVIFEIIPIVIDFISAIGYVTHLFDIYLTSVIFGISATYISLRIVANPWIQRKQRELVEKIRSESQVAYEAVLNWLTITYFDQIRFEKQRYSSVVQDVVDTSYSYLYRLLCGNAAQDLIMTAGFAGCTSLAMLQVTTGQKSIGSLITFITYWSAIRGTVQRVTGSYQTISSTLVNAERLLQLLYTEPSVTNAESSKELVLKAGEIEFQGVSFAYDPRKPLIGNLSLVAEPGSTVAIVGTSGSGKSTILTLLLRLYDVSKGSIKIDGQDVRTVTLSSLRRAIGIVPQIPMLFNLSIKENIRYGRLGATEREIEDACKSAAIHDKIMEFPDGYETKVGEGGVRLSGGELQRLAIARVLLKNSKIVVLDEATSAVDTLTEAEIQVALQRLQSGRTVFVIAHRLSTIVGADKILVVDKGQIIESGTHDELLAKGGTYKGLWTQQTLTK</sequence>
<dbReference type="PROSITE" id="PS50893">
    <property type="entry name" value="ABC_TRANSPORTER_2"/>
    <property type="match status" value="1"/>
</dbReference>
<feature type="transmembrane region" description="Helical" evidence="9">
    <location>
        <begin position="283"/>
        <end position="302"/>
    </location>
</feature>
<evidence type="ECO:0000256" key="1">
    <source>
        <dbReference type="ARBA" id="ARBA00004141"/>
    </source>
</evidence>
<dbReference type="GO" id="GO:0005524">
    <property type="term" value="F:ATP binding"/>
    <property type="evidence" value="ECO:0007669"/>
    <property type="project" value="UniProtKB-KW"/>
</dbReference>
<comment type="similarity">
    <text evidence="8">Belongs to the ABC transporter superfamily. ABCB family. Heavy Metal importer (TC 3.A.1.210) subfamily.</text>
</comment>
<dbReference type="InterPro" id="IPR027417">
    <property type="entry name" value="P-loop_NTPase"/>
</dbReference>
<evidence type="ECO:0000313" key="12">
    <source>
        <dbReference type="EMBL" id="KAF1964047.1"/>
    </source>
</evidence>
<dbReference type="PANTHER" id="PTHR24221">
    <property type="entry name" value="ATP-BINDING CASSETTE SUB-FAMILY B"/>
    <property type="match status" value="1"/>
</dbReference>
<dbReference type="InterPro" id="IPR039421">
    <property type="entry name" value="Type_1_exporter"/>
</dbReference>
<feature type="transmembrane region" description="Helical" evidence="9">
    <location>
        <begin position="308"/>
        <end position="328"/>
    </location>
</feature>
<dbReference type="FunFam" id="3.40.50.300:FF:000287">
    <property type="entry name" value="Multidrug ABC transporter ATP-binding protein"/>
    <property type="match status" value="1"/>
</dbReference>
<dbReference type="AlphaFoldDB" id="A0A6A5USH9"/>
<organism evidence="12 13">
    <name type="scientific">Bimuria novae-zelandiae CBS 107.79</name>
    <dbReference type="NCBI Taxonomy" id="1447943"/>
    <lineage>
        <taxon>Eukaryota</taxon>
        <taxon>Fungi</taxon>
        <taxon>Dikarya</taxon>
        <taxon>Ascomycota</taxon>
        <taxon>Pezizomycotina</taxon>
        <taxon>Dothideomycetes</taxon>
        <taxon>Pleosporomycetidae</taxon>
        <taxon>Pleosporales</taxon>
        <taxon>Massarineae</taxon>
        <taxon>Didymosphaeriaceae</taxon>
        <taxon>Bimuria</taxon>
    </lineage>
</organism>
<gene>
    <name evidence="12" type="ORF">BU23DRAFT_494116</name>
</gene>
<evidence type="ECO:0000256" key="6">
    <source>
        <dbReference type="ARBA" id="ARBA00022989"/>
    </source>
</evidence>
<dbReference type="EMBL" id="ML976814">
    <property type="protein sequence ID" value="KAF1964047.1"/>
    <property type="molecule type" value="Genomic_DNA"/>
</dbReference>
<evidence type="ECO:0000256" key="9">
    <source>
        <dbReference type="SAM" id="Phobius"/>
    </source>
</evidence>
<evidence type="ECO:0000256" key="7">
    <source>
        <dbReference type="ARBA" id="ARBA00023136"/>
    </source>
</evidence>
<dbReference type="PROSITE" id="PS00211">
    <property type="entry name" value="ABC_TRANSPORTER_1"/>
    <property type="match status" value="1"/>
</dbReference>
<dbReference type="GO" id="GO:0016887">
    <property type="term" value="F:ATP hydrolysis activity"/>
    <property type="evidence" value="ECO:0007669"/>
    <property type="project" value="InterPro"/>
</dbReference>
<keyword evidence="3 9" id="KW-0812">Transmembrane</keyword>
<keyword evidence="12" id="KW-0378">Hydrolase</keyword>
<dbReference type="PANTHER" id="PTHR24221:SF503">
    <property type="entry name" value="MITOCHONDRIAL POTASSIUM CHANNEL ATP-BINDING SUBUNIT"/>
    <property type="match status" value="1"/>
</dbReference>
<comment type="subcellular location">
    <subcellularLocation>
        <location evidence="1">Membrane</location>
        <topology evidence="1">Multi-pass membrane protein</topology>
    </subcellularLocation>
</comment>
<dbReference type="InterPro" id="IPR017871">
    <property type="entry name" value="ABC_transporter-like_CS"/>
</dbReference>
<keyword evidence="2" id="KW-0813">Transport</keyword>
<dbReference type="InterPro" id="IPR003593">
    <property type="entry name" value="AAA+_ATPase"/>
</dbReference>
<feature type="transmembrane region" description="Helical" evidence="9">
    <location>
        <begin position="24"/>
        <end position="43"/>
    </location>
</feature>
<keyword evidence="5" id="KW-0067">ATP-binding</keyword>
<keyword evidence="7 9" id="KW-0472">Membrane</keyword>
<dbReference type="GO" id="GO:0140359">
    <property type="term" value="F:ABC-type transporter activity"/>
    <property type="evidence" value="ECO:0007669"/>
    <property type="project" value="InterPro"/>
</dbReference>
<evidence type="ECO:0000256" key="2">
    <source>
        <dbReference type="ARBA" id="ARBA00022448"/>
    </source>
</evidence>
<dbReference type="SUPFAM" id="SSF52540">
    <property type="entry name" value="P-loop containing nucleoside triphosphate hydrolases"/>
    <property type="match status" value="1"/>
</dbReference>
<dbReference type="OrthoDB" id="6500128at2759"/>
<keyword evidence="4" id="KW-0547">Nucleotide-binding</keyword>
<dbReference type="SMART" id="SM00382">
    <property type="entry name" value="AAA"/>
    <property type="match status" value="1"/>
</dbReference>
<feature type="domain" description="ABC transmembrane type-1" evidence="11">
    <location>
        <begin position="173"/>
        <end position="453"/>
    </location>
</feature>
<proteinExistence type="inferred from homology"/>
<reference evidence="12" key="1">
    <citation type="journal article" date="2020" name="Stud. Mycol.">
        <title>101 Dothideomycetes genomes: a test case for predicting lifestyles and emergence of pathogens.</title>
        <authorList>
            <person name="Haridas S."/>
            <person name="Albert R."/>
            <person name="Binder M."/>
            <person name="Bloem J."/>
            <person name="Labutti K."/>
            <person name="Salamov A."/>
            <person name="Andreopoulos B."/>
            <person name="Baker S."/>
            <person name="Barry K."/>
            <person name="Bills G."/>
            <person name="Bluhm B."/>
            <person name="Cannon C."/>
            <person name="Castanera R."/>
            <person name="Culley D."/>
            <person name="Daum C."/>
            <person name="Ezra D."/>
            <person name="Gonzalez J."/>
            <person name="Henrissat B."/>
            <person name="Kuo A."/>
            <person name="Liang C."/>
            <person name="Lipzen A."/>
            <person name="Lutzoni F."/>
            <person name="Magnuson J."/>
            <person name="Mondo S."/>
            <person name="Nolan M."/>
            <person name="Ohm R."/>
            <person name="Pangilinan J."/>
            <person name="Park H.-J."/>
            <person name="Ramirez L."/>
            <person name="Alfaro M."/>
            <person name="Sun H."/>
            <person name="Tritt A."/>
            <person name="Yoshinaga Y."/>
            <person name="Zwiers L.-H."/>
            <person name="Turgeon B."/>
            <person name="Goodwin S."/>
            <person name="Spatafora J."/>
            <person name="Crous P."/>
            <person name="Grigoriev I."/>
        </authorList>
    </citation>
    <scope>NUCLEOTIDE SEQUENCE</scope>
    <source>
        <strain evidence="12">CBS 107.79</strain>
    </source>
</reference>
<evidence type="ECO:0000313" key="13">
    <source>
        <dbReference type="Proteomes" id="UP000800036"/>
    </source>
</evidence>
<dbReference type="InterPro" id="IPR003439">
    <property type="entry name" value="ABC_transporter-like_ATP-bd"/>
</dbReference>